<accession>A0A8K1C895</accession>
<protein>
    <recommendedName>
        <fullName evidence="3">RING-type domain-containing protein</fullName>
    </recommendedName>
</protein>
<dbReference type="AlphaFoldDB" id="A0A8K1C895"/>
<keyword evidence="5" id="KW-1185">Reference proteome</keyword>
<dbReference type="Pfam" id="PF13923">
    <property type="entry name" value="zf-C3HC4_2"/>
    <property type="match status" value="1"/>
</dbReference>
<gene>
    <name evidence="4" type="ORF">Poli38472_011688</name>
</gene>
<dbReference type="GO" id="GO:0008270">
    <property type="term" value="F:zinc ion binding"/>
    <property type="evidence" value="ECO:0007669"/>
    <property type="project" value="UniProtKB-KW"/>
</dbReference>
<feature type="region of interest" description="Disordered" evidence="2">
    <location>
        <begin position="1"/>
        <end position="72"/>
    </location>
</feature>
<feature type="region of interest" description="Disordered" evidence="2">
    <location>
        <begin position="279"/>
        <end position="312"/>
    </location>
</feature>
<keyword evidence="1" id="KW-0862">Zinc</keyword>
<comment type="caution">
    <text evidence="4">The sequence shown here is derived from an EMBL/GenBank/DDBJ whole genome shotgun (WGS) entry which is preliminary data.</text>
</comment>
<evidence type="ECO:0000256" key="2">
    <source>
        <dbReference type="SAM" id="MobiDB-lite"/>
    </source>
</evidence>
<dbReference type="SUPFAM" id="SSF57850">
    <property type="entry name" value="RING/U-box"/>
    <property type="match status" value="1"/>
</dbReference>
<dbReference type="PROSITE" id="PS50089">
    <property type="entry name" value="ZF_RING_2"/>
    <property type="match status" value="1"/>
</dbReference>
<keyword evidence="1" id="KW-0863">Zinc-finger</keyword>
<name>A0A8K1C895_PYTOL</name>
<feature type="domain" description="RING-type" evidence="3">
    <location>
        <begin position="267"/>
        <end position="344"/>
    </location>
</feature>
<organism evidence="4 5">
    <name type="scientific">Pythium oligandrum</name>
    <name type="common">Mycoparasitic fungus</name>
    <dbReference type="NCBI Taxonomy" id="41045"/>
    <lineage>
        <taxon>Eukaryota</taxon>
        <taxon>Sar</taxon>
        <taxon>Stramenopiles</taxon>
        <taxon>Oomycota</taxon>
        <taxon>Peronosporomycetes</taxon>
        <taxon>Pythiales</taxon>
        <taxon>Pythiaceae</taxon>
        <taxon>Pythium</taxon>
    </lineage>
</organism>
<reference evidence="4" key="1">
    <citation type="submission" date="2019-03" db="EMBL/GenBank/DDBJ databases">
        <title>Long read genome sequence of the mycoparasitic Pythium oligandrum ATCC 38472 isolated from sugarbeet rhizosphere.</title>
        <authorList>
            <person name="Gaulin E."/>
        </authorList>
    </citation>
    <scope>NUCLEOTIDE SEQUENCE</scope>
    <source>
        <strain evidence="4">ATCC 38472_TT</strain>
    </source>
</reference>
<dbReference type="SMART" id="SM00184">
    <property type="entry name" value="RING"/>
    <property type="match status" value="1"/>
</dbReference>
<feature type="compositionally biased region" description="Low complexity" evidence="2">
    <location>
        <begin position="52"/>
        <end position="71"/>
    </location>
</feature>
<keyword evidence="1" id="KW-0479">Metal-binding</keyword>
<dbReference type="EMBL" id="SPLM01000112">
    <property type="protein sequence ID" value="TMW58100.1"/>
    <property type="molecule type" value="Genomic_DNA"/>
</dbReference>
<sequence length="349" mass="38704">MLPAITVATARPPPSNSGSGSSFDAADVAKHSTRSRSPTRHHSRSRSRSRSRSNSASTLTNSTNSSSNSLHGHAPLPPNIAWIEELRFQVDASKNAKAEIRYTLLVEHVKTGASWRHVHAFDEFRLLQKRLLKQLRHGHFCQADCPWLYSFVKSFFPKTSIFFGRITRLMELRQKLLQECFMGLQKFLLDKSNHSCSVVTFAIVNEVLAFVNGEEGSEHQKRTQSASVLASPVYDDSCTEIRLSWASAAHGSDEDDASQVGDDDSLCGLCHEALYAEPHHDSDDSTNSLPSPPVSPANAQVGSAHPSRSRRTTHAYTTMLSCGHQFHDECIVPKLNEDMRCPTCGHDEH</sequence>
<evidence type="ECO:0000256" key="1">
    <source>
        <dbReference type="PROSITE-ProRule" id="PRU00175"/>
    </source>
</evidence>
<proteinExistence type="predicted"/>
<evidence type="ECO:0000313" key="5">
    <source>
        <dbReference type="Proteomes" id="UP000794436"/>
    </source>
</evidence>
<dbReference type="InterPro" id="IPR001841">
    <property type="entry name" value="Znf_RING"/>
</dbReference>
<dbReference type="Proteomes" id="UP000794436">
    <property type="component" value="Unassembled WGS sequence"/>
</dbReference>
<dbReference type="OrthoDB" id="8062037at2759"/>
<evidence type="ECO:0000313" key="4">
    <source>
        <dbReference type="EMBL" id="TMW58100.1"/>
    </source>
</evidence>
<dbReference type="Gene3D" id="3.30.40.10">
    <property type="entry name" value="Zinc/RING finger domain, C3HC4 (zinc finger)"/>
    <property type="match status" value="1"/>
</dbReference>
<feature type="compositionally biased region" description="Basic residues" evidence="2">
    <location>
        <begin position="31"/>
        <end position="51"/>
    </location>
</feature>
<evidence type="ECO:0000259" key="3">
    <source>
        <dbReference type="PROSITE" id="PS50089"/>
    </source>
</evidence>
<dbReference type="InterPro" id="IPR013083">
    <property type="entry name" value="Znf_RING/FYVE/PHD"/>
</dbReference>